<evidence type="ECO:0008006" key="2">
    <source>
        <dbReference type="Google" id="ProtNLM"/>
    </source>
</evidence>
<accession>A0A1B6FEI0</accession>
<dbReference type="AlphaFoldDB" id="A0A1B6FEI0"/>
<feature type="non-terminal residue" evidence="1">
    <location>
        <position position="1"/>
    </location>
</feature>
<organism evidence="1">
    <name type="scientific">Cuerna arida</name>
    <dbReference type="NCBI Taxonomy" id="1464854"/>
    <lineage>
        <taxon>Eukaryota</taxon>
        <taxon>Metazoa</taxon>
        <taxon>Ecdysozoa</taxon>
        <taxon>Arthropoda</taxon>
        <taxon>Hexapoda</taxon>
        <taxon>Insecta</taxon>
        <taxon>Pterygota</taxon>
        <taxon>Neoptera</taxon>
        <taxon>Paraneoptera</taxon>
        <taxon>Hemiptera</taxon>
        <taxon>Auchenorrhyncha</taxon>
        <taxon>Membracoidea</taxon>
        <taxon>Cicadellidae</taxon>
        <taxon>Cicadellinae</taxon>
        <taxon>Proconiini</taxon>
        <taxon>Cuerna</taxon>
    </lineage>
</organism>
<reference evidence="1" key="1">
    <citation type="submission" date="2015-11" db="EMBL/GenBank/DDBJ databases">
        <title>De novo transcriptome assembly of four potential Pierce s Disease insect vectors from Arizona vineyards.</title>
        <authorList>
            <person name="Tassone E.E."/>
        </authorList>
    </citation>
    <scope>NUCLEOTIDE SEQUENCE</scope>
</reference>
<name>A0A1B6FEI0_9HEMI</name>
<feature type="non-terminal residue" evidence="1">
    <location>
        <position position="423"/>
    </location>
</feature>
<gene>
    <name evidence="1" type="ORF">g.9632</name>
</gene>
<sequence>AIPVVESIPKSRKRPKKQDLWLGSFDEVESTNEPINVIDEPPLKSILDEEPEFVPEEIDLSINLATSLPQPSPLVERKNISAAENKEQQLSKSVVEEFDFVGQLNTDKIPNLELDDELDDEFAALAQESVSKETIRDPFETSNNINLKETLEDVDNDGVDPFDTTFASNILPGKYELKLIEEEILLKEHDFPKTTLPKYLEDIPSVRLNDATNEHNFLEEDQTPLSFKHRDLLGGSTTDLSKISDCPIEPVIPNERSEELTYSDPFDTSVVNDLVAPGKTELKFLEKELLDGVISHIVSDESFDPRAESPPRSTKPVVRPDQLAIGEKRLSIPKVVAFNIETLQPETDLLAVDQDENSKVSKPLTPYYANPEEVNNRPSCESESNFIDPFDTSFVSHAPGKAELKLIESELIVENALKHSLSD</sequence>
<proteinExistence type="predicted"/>
<dbReference type="EMBL" id="GECZ01021172">
    <property type="protein sequence ID" value="JAS48597.1"/>
    <property type="molecule type" value="Transcribed_RNA"/>
</dbReference>
<protein>
    <recommendedName>
        <fullName evidence="2">Protein stoned-A</fullName>
    </recommendedName>
</protein>
<evidence type="ECO:0000313" key="1">
    <source>
        <dbReference type="EMBL" id="JAS48597.1"/>
    </source>
</evidence>